<evidence type="ECO:0000256" key="17">
    <source>
        <dbReference type="HAMAP-Rule" id="MF_01965"/>
    </source>
</evidence>
<feature type="binding site" evidence="18">
    <location>
        <position position="152"/>
    </location>
    <ligand>
        <name>(6S)-NADPHX</name>
        <dbReference type="ChEBI" id="CHEBI:64076"/>
    </ligand>
</feature>
<feature type="binding site" evidence="18">
    <location>
        <position position="60"/>
    </location>
    <ligand>
        <name>K(+)</name>
        <dbReference type="ChEBI" id="CHEBI:29103"/>
    </ligand>
</feature>
<keyword evidence="8 17" id="KW-0521">NADP</keyword>
<dbReference type="PROSITE" id="PS01050">
    <property type="entry name" value="YJEF_C_2"/>
    <property type="match status" value="1"/>
</dbReference>
<comment type="catalytic activity">
    <reaction evidence="16 17 19">
        <text>(6S)-NADPHX + ADP = AMP + phosphate + NADPH + H(+)</text>
        <dbReference type="Rhea" id="RHEA:32235"/>
        <dbReference type="ChEBI" id="CHEBI:15378"/>
        <dbReference type="ChEBI" id="CHEBI:43474"/>
        <dbReference type="ChEBI" id="CHEBI:57783"/>
        <dbReference type="ChEBI" id="CHEBI:64076"/>
        <dbReference type="ChEBI" id="CHEBI:456215"/>
        <dbReference type="ChEBI" id="CHEBI:456216"/>
        <dbReference type="EC" id="4.2.1.136"/>
    </reaction>
</comment>
<dbReference type="Gene3D" id="3.40.50.10260">
    <property type="entry name" value="YjeF N-terminal domain"/>
    <property type="match status" value="1"/>
</dbReference>
<feature type="binding site" evidence="18">
    <location>
        <begin position="59"/>
        <end position="63"/>
    </location>
    <ligand>
        <name>(6S)-NADPHX</name>
        <dbReference type="ChEBI" id="CHEBI:64076"/>
    </ligand>
</feature>
<dbReference type="PROSITE" id="PS51383">
    <property type="entry name" value="YJEF_C_3"/>
    <property type="match status" value="1"/>
</dbReference>
<comment type="similarity">
    <text evidence="4 19">In the C-terminal section; belongs to the NnrD/CARKD family.</text>
</comment>
<dbReference type="HAMAP" id="MF_01966">
    <property type="entry name" value="NADHX_epimerase"/>
    <property type="match status" value="1"/>
</dbReference>
<evidence type="ECO:0000256" key="15">
    <source>
        <dbReference type="ARBA" id="ARBA00048238"/>
    </source>
</evidence>
<evidence type="ECO:0000256" key="9">
    <source>
        <dbReference type="ARBA" id="ARBA00022958"/>
    </source>
</evidence>
<dbReference type="GO" id="GO:0052856">
    <property type="term" value="F:NAD(P)HX epimerase activity"/>
    <property type="evidence" value="ECO:0007669"/>
    <property type="project" value="UniProtKB-UniRule"/>
</dbReference>
<dbReference type="PANTHER" id="PTHR12592">
    <property type="entry name" value="ATP-DEPENDENT (S)-NAD(P)H-HYDRATE DEHYDRATASE FAMILY MEMBER"/>
    <property type="match status" value="1"/>
</dbReference>
<dbReference type="GO" id="GO:0046496">
    <property type="term" value="P:nicotinamide nucleotide metabolic process"/>
    <property type="evidence" value="ECO:0007669"/>
    <property type="project" value="UniProtKB-UniRule"/>
</dbReference>
<comment type="function">
    <text evidence="17">Catalyzes the dehydration of the S-form of NAD(P)HX at the expense of ADP, which is converted to AMP. Together with NAD(P)HX epimerase, which catalyzes the epimerization of the S- and R-forms, the enzyme allows the repair of both epimers of NAD(P)HX, a damaged form of NAD(P)H that is a result of enzymatic or heat-dependent hydration.</text>
</comment>
<evidence type="ECO:0000256" key="18">
    <source>
        <dbReference type="HAMAP-Rule" id="MF_01966"/>
    </source>
</evidence>
<comment type="caution">
    <text evidence="22">The sequence shown here is derived from an EMBL/GenBank/DDBJ whole genome shotgun (WGS) entry which is preliminary data.</text>
</comment>
<proteinExistence type="inferred from homology"/>
<keyword evidence="6 17" id="KW-0547">Nucleotide-binding</keyword>
<dbReference type="GO" id="GO:0052855">
    <property type="term" value="F:ADP-dependent NAD(P)H-hydrate dehydratase activity"/>
    <property type="evidence" value="ECO:0007669"/>
    <property type="project" value="UniProtKB-UniRule"/>
</dbReference>
<comment type="caution">
    <text evidence="18">Lacks conserved residue(s) required for the propagation of feature annotation.</text>
</comment>
<feature type="binding site" evidence="18">
    <location>
        <begin position="123"/>
        <end position="129"/>
    </location>
    <ligand>
        <name>(6S)-NADPHX</name>
        <dbReference type="ChEBI" id="CHEBI:64076"/>
    </ligand>
</feature>
<dbReference type="PIRSF" id="PIRSF017184">
    <property type="entry name" value="Nnr"/>
    <property type="match status" value="1"/>
</dbReference>
<evidence type="ECO:0000256" key="6">
    <source>
        <dbReference type="ARBA" id="ARBA00022741"/>
    </source>
</evidence>
<comment type="catalytic activity">
    <reaction evidence="1 18 19">
        <text>(6R)-NADHX = (6S)-NADHX</text>
        <dbReference type="Rhea" id="RHEA:32215"/>
        <dbReference type="ChEBI" id="CHEBI:64074"/>
        <dbReference type="ChEBI" id="CHEBI:64075"/>
        <dbReference type="EC" id="5.1.99.6"/>
    </reaction>
</comment>
<feature type="binding site" evidence="17">
    <location>
        <position position="439"/>
    </location>
    <ligand>
        <name>(6S)-NADPHX</name>
        <dbReference type="ChEBI" id="CHEBI:64076"/>
    </ligand>
</feature>
<feature type="domain" description="YjeF C-terminal" evidence="20">
    <location>
        <begin position="219"/>
        <end position="493"/>
    </location>
</feature>
<comment type="catalytic activity">
    <reaction evidence="15 17 19">
        <text>(6S)-NADHX + ADP = AMP + phosphate + NADH + H(+)</text>
        <dbReference type="Rhea" id="RHEA:32223"/>
        <dbReference type="ChEBI" id="CHEBI:15378"/>
        <dbReference type="ChEBI" id="CHEBI:43474"/>
        <dbReference type="ChEBI" id="CHEBI:57945"/>
        <dbReference type="ChEBI" id="CHEBI:64074"/>
        <dbReference type="ChEBI" id="CHEBI:456215"/>
        <dbReference type="ChEBI" id="CHEBI:456216"/>
        <dbReference type="EC" id="4.2.1.136"/>
    </reaction>
</comment>
<feature type="binding site" evidence="17">
    <location>
        <position position="438"/>
    </location>
    <ligand>
        <name>AMP</name>
        <dbReference type="ChEBI" id="CHEBI:456215"/>
    </ligand>
</feature>
<dbReference type="GO" id="GO:0005524">
    <property type="term" value="F:ATP binding"/>
    <property type="evidence" value="ECO:0007669"/>
    <property type="project" value="UniProtKB-UniRule"/>
</dbReference>
<feature type="binding site" evidence="17">
    <location>
        <position position="254"/>
    </location>
    <ligand>
        <name>(6S)-NADPHX</name>
        <dbReference type="ChEBI" id="CHEBI:64076"/>
    </ligand>
</feature>
<comment type="function">
    <text evidence="14 19">Bifunctional enzyme that catalyzes the epimerization of the S- and R-forms of NAD(P)HX and the dehydration of the S-form of NAD(P)HX at the expense of ADP, which is converted to AMP. This allows the repair of both epimers of NAD(P)HX, a damaged form of NAD(P)H that is a result of enzymatic or heat-dependent hydration.</text>
</comment>
<dbReference type="AlphaFoldDB" id="A0A942DYW1"/>
<feature type="binding site" evidence="17">
    <location>
        <position position="373"/>
    </location>
    <ligand>
        <name>(6S)-NADPHX</name>
        <dbReference type="ChEBI" id="CHEBI:64076"/>
    </ligand>
</feature>
<feature type="binding site" evidence="17">
    <location>
        <position position="317"/>
    </location>
    <ligand>
        <name>(6S)-NADPHX</name>
        <dbReference type="ChEBI" id="CHEBI:64076"/>
    </ligand>
</feature>
<comment type="similarity">
    <text evidence="18">Belongs to the NnrE/AIBP family.</text>
</comment>
<keyword evidence="23" id="KW-1185">Reference proteome</keyword>
<comment type="similarity">
    <text evidence="3 19">In the N-terminal section; belongs to the NnrE/AIBP family.</text>
</comment>
<dbReference type="Pfam" id="PF01256">
    <property type="entry name" value="Carb_kinase"/>
    <property type="match status" value="1"/>
</dbReference>
<dbReference type="InterPro" id="IPR017953">
    <property type="entry name" value="Carbohydrate_kinase_pred_CS"/>
</dbReference>
<dbReference type="EC" id="5.1.99.6" evidence="19"/>
<evidence type="ECO:0000256" key="2">
    <source>
        <dbReference type="ARBA" id="ARBA00000909"/>
    </source>
</evidence>
<evidence type="ECO:0000256" key="14">
    <source>
        <dbReference type="ARBA" id="ARBA00025153"/>
    </source>
</evidence>
<organism evidence="22 23">
    <name type="scientific">Pseudaminobacter soli</name>
    <name type="common">ex Zhang et al. 2022</name>
    <dbReference type="NCBI Taxonomy" id="2831468"/>
    <lineage>
        <taxon>Bacteria</taxon>
        <taxon>Pseudomonadati</taxon>
        <taxon>Pseudomonadota</taxon>
        <taxon>Alphaproteobacteria</taxon>
        <taxon>Hyphomicrobiales</taxon>
        <taxon>Phyllobacteriaceae</taxon>
        <taxon>Pseudaminobacter</taxon>
    </lineage>
</organism>
<dbReference type="HAMAP" id="MF_01965">
    <property type="entry name" value="NADHX_dehydratase"/>
    <property type="match status" value="1"/>
</dbReference>
<keyword evidence="10 17" id="KW-0520">NAD</keyword>
<dbReference type="InterPro" id="IPR030677">
    <property type="entry name" value="Nnr"/>
</dbReference>
<comment type="similarity">
    <text evidence="17">Belongs to the NnrD/CARKD family.</text>
</comment>
<evidence type="ECO:0000256" key="7">
    <source>
        <dbReference type="ARBA" id="ARBA00022840"/>
    </source>
</evidence>
<evidence type="ECO:0000256" key="16">
    <source>
        <dbReference type="ARBA" id="ARBA00049209"/>
    </source>
</evidence>
<keyword evidence="5 18" id="KW-0479">Metal-binding</keyword>
<dbReference type="PROSITE" id="PS51385">
    <property type="entry name" value="YJEF_N"/>
    <property type="match status" value="1"/>
</dbReference>
<keyword evidence="13" id="KW-0511">Multifunctional enzyme</keyword>
<dbReference type="EMBL" id="JAGWCR010000001">
    <property type="protein sequence ID" value="MBS3647575.1"/>
    <property type="molecule type" value="Genomic_DNA"/>
</dbReference>
<feature type="binding site" evidence="17">
    <location>
        <begin position="409"/>
        <end position="413"/>
    </location>
    <ligand>
        <name>AMP</name>
        <dbReference type="ChEBI" id="CHEBI:456215"/>
    </ligand>
</feature>
<dbReference type="PANTHER" id="PTHR12592:SF0">
    <property type="entry name" value="ATP-DEPENDENT (S)-NAD(P)H-HYDRATE DEHYDRATASE"/>
    <property type="match status" value="1"/>
</dbReference>
<dbReference type="CDD" id="cd01171">
    <property type="entry name" value="YXKO-related"/>
    <property type="match status" value="1"/>
</dbReference>
<feature type="binding site" evidence="18">
    <location>
        <position position="155"/>
    </location>
    <ligand>
        <name>K(+)</name>
        <dbReference type="ChEBI" id="CHEBI:29103"/>
    </ligand>
</feature>
<sequence>MRLEVLTPAEMSECDRRTIAAGPLDGYGLMLRAGQAVASTALSRYPGASRVDVLCGPGNNGGDGYVVAEILRRSGIEVALFAEGSPKKGTDAARARTDCRIEPRPLAEYAPTKGNLVVDAIFGAGLDRPVSGTVMRAIEFTAEARAPVLAVDLPSGVSGETGKILGTAFSAELTVTFARLKPGHLLLPGRTNCGEVIVADIGIPDSVVASVGPKCFENRPDLWRKTLPSWAVDVHKYSRGHVAAFSGGPSATGAVRLSALAAARAGAGAVTLLSPSAALLVNAAHLTSIMLRRCDSGVEALDFISDRRVRAIVFGPGLAPEEPTAAMLRELLGAGENPAVVVDASAITALALDPEGFFEVSAAYEGPLVLTPHEGEFARLFPDLAAQSGSKLERARLAAQRASAVVLLKGPDTVIASPDGRAAINFNGTPLLATAGSGDVLSGIIAGLLAQGMPAFEAACAAAWMHAEAARSLGPGLIADDLPGALPGVLGNLEAGR</sequence>
<comment type="catalytic activity">
    <reaction evidence="2 18 19">
        <text>(6R)-NADPHX = (6S)-NADPHX</text>
        <dbReference type="Rhea" id="RHEA:32227"/>
        <dbReference type="ChEBI" id="CHEBI:64076"/>
        <dbReference type="ChEBI" id="CHEBI:64077"/>
        <dbReference type="EC" id="5.1.99.6"/>
    </reaction>
</comment>
<comment type="cofactor">
    <cofactor evidence="17">
        <name>Mg(2+)</name>
        <dbReference type="ChEBI" id="CHEBI:18420"/>
    </cofactor>
</comment>
<evidence type="ECO:0000259" key="20">
    <source>
        <dbReference type="PROSITE" id="PS51383"/>
    </source>
</evidence>
<evidence type="ECO:0000256" key="3">
    <source>
        <dbReference type="ARBA" id="ARBA00006001"/>
    </source>
</evidence>
<keyword evidence="7 17" id="KW-0067">ATP-binding</keyword>
<evidence type="ECO:0000313" key="23">
    <source>
        <dbReference type="Proteomes" id="UP000680348"/>
    </source>
</evidence>
<dbReference type="RefSeq" id="WP_188253092.1">
    <property type="nucleotide sequence ID" value="NZ_JABVCF010000001.1"/>
</dbReference>
<comment type="subunit">
    <text evidence="17">Homotetramer.</text>
</comment>
<feature type="domain" description="YjeF N-terminal" evidence="21">
    <location>
        <begin position="11"/>
        <end position="209"/>
    </location>
</feature>
<dbReference type="Gene3D" id="3.40.1190.20">
    <property type="match status" value="1"/>
</dbReference>
<evidence type="ECO:0000256" key="19">
    <source>
        <dbReference type="PIRNR" id="PIRNR017184"/>
    </source>
</evidence>
<dbReference type="InterPro" id="IPR036652">
    <property type="entry name" value="YjeF_N_dom_sf"/>
</dbReference>
<evidence type="ECO:0000256" key="12">
    <source>
        <dbReference type="ARBA" id="ARBA00023239"/>
    </source>
</evidence>
<dbReference type="GO" id="GO:0046872">
    <property type="term" value="F:metal ion binding"/>
    <property type="evidence" value="ECO:0007669"/>
    <property type="project" value="UniProtKB-UniRule"/>
</dbReference>
<dbReference type="SUPFAM" id="SSF53613">
    <property type="entry name" value="Ribokinase-like"/>
    <property type="match status" value="1"/>
</dbReference>
<accession>A0A942DYW1</accession>
<evidence type="ECO:0000256" key="8">
    <source>
        <dbReference type="ARBA" id="ARBA00022857"/>
    </source>
</evidence>
<name>A0A942DYW1_9HYPH</name>
<dbReference type="Proteomes" id="UP000680348">
    <property type="component" value="Unassembled WGS sequence"/>
</dbReference>
<evidence type="ECO:0000256" key="11">
    <source>
        <dbReference type="ARBA" id="ARBA00023235"/>
    </source>
</evidence>
<evidence type="ECO:0000256" key="1">
    <source>
        <dbReference type="ARBA" id="ARBA00000013"/>
    </source>
</evidence>
<evidence type="ECO:0000256" key="4">
    <source>
        <dbReference type="ARBA" id="ARBA00009524"/>
    </source>
</evidence>
<keyword evidence="12 17" id="KW-0456">Lyase</keyword>
<gene>
    <name evidence="17" type="primary">nnrD</name>
    <name evidence="18" type="synonym">nnrE</name>
    <name evidence="22" type="ORF">KEU06_02900</name>
</gene>
<dbReference type="InterPro" id="IPR029056">
    <property type="entry name" value="Ribokinase-like"/>
</dbReference>
<keyword evidence="9 18" id="KW-0630">Potassium</keyword>
<comment type="function">
    <text evidence="18">Catalyzes the epimerization of the S- and R-forms of NAD(P)HX, a damaged form of NAD(P)H that is a result of enzymatic or heat-dependent hydration. This is a prerequisite for the S-specific NAD(P)H-hydrate dehydratase to allow the repair of both epimers of NAD(P)HX.</text>
</comment>
<evidence type="ECO:0000256" key="10">
    <source>
        <dbReference type="ARBA" id="ARBA00023027"/>
    </source>
</evidence>
<evidence type="ECO:0000256" key="5">
    <source>
        <dbReference type="ARBA" id="ARBA00022723"/>
    </source>
</evidence>
<dbReference type="EC" id="4.2.1.136" evidence="19"/>
<dbReference type="Pfam" id="PF03853">
    <property type="entry name" value="YjeF_N"/>
    <property type="match status" value="1"/>
</dbReference>
<evidence type="ECO:0000256" key="13">
    <source>
        <dbReference type="ARBA" id="ARBA00023268"/>
    </source>
</evidence>
<evidence type="ECO:0000259" key="21">
    <source>
        <dbReference type="PROSITE" id="PS51385"/>
    </source>
</evidence>
<reference evidence="22" key="1">
    <citation type="submission" date="2021-04" db="EMBL/GenBank/DDBJ databases">
        <title>Pseudaminobacter soli sp. nov., isolated from paddy soil contaminated by heavy metals.</title>
        <authorList>
            <person name="Zhang K."/>
        </authorList>
    </citation>
    <scope>NUCLEOTIDE SEQUENCE</scope>
    <source>
        <strain evidence="22">19-2017</strain>
    </source>
</reference>
<dbReference type="SUPFAM" id="SSF64153">
    <property type="entry name" value="YjeF N-terminal domain-like"/>
    <property type="match status" value="1"/>
</dbReference>
<dbReference type="GO" id="GO:0110051">
    <property type="term" value="P:metabolite repair"/>
    <property type="evidence" value="ECO:0007669"/>
    <property type="project" value="TreeGrafter"/>
</dbReference>
<dbReference type="InterPro" id="IPR004443">
    <property type="entry name" value="YjeF_N_dom"/>
</dbReference>
<comment type="cofactor">
    <cofactor evidence="18 19">
        <name>K(+)</name>
        <dbReference type="ChEBI" id="CHEBI:29103"/>
    </cofactor>
    <text evidence="18 19">Binds 1 potassium ion per subunit.</text>
</comment>
<feature type="binding site" evidence="18">
    <location>
        <position position="119"/>
    </location>
    <ligand>
        <name>K(+)</name>
        <dbReference type="ChEBI" id="CHEBI:29103"/>
    </ligand>
</feature>
<dbReference type="NCBIfam" id="TIGR00197">
    <property type="entry name" value="yjeF_nterm"/>
    <property type="match status" value="1"/>
</dbReference>
<dbReference type="InterPro" id="IPR000631">
    <property type="entry name" value="CARKD"/>
</dbReference>
<protein>
    <recommendedName>
        <fullName evidence="19">Bifunctional NAD(P)H-hydrate repair enzyme</fullName>
    </recommendedName>
    <alternativeName>
        <fullName evidence="19">Nicotinamide nucleotide repair protein</fullName>
    </alternativeName>
    <domain>
        <recommendedName>
            <fullName evidence="19">ADP-dependent (S)-NAD(P)H-hydrate dehydratase</fullName>
            <ecNumber evidence="19">4.2.1.136</ecNumber>
        </recommendedName>
        <alternativeName>
            <fullName evidence="19">ADP-dependent NAD(P)HX dehydratase</fullName>
        </alternativeName>
    </domain>
    <domain>
        <recommendedName>
            <fullName evidence="19">NAD(P)H-hydrate epimerase</fullName>
            <ecNumber evidence="19">5.1.99.6</ecNumber>
        </recommendedName>
    </domain>
</protein>
<dbReference type="NCBIfam" id="TIGR00196">
    <property type="entry name" value="yjeF_cterm"/>
    <property type="match status" value="1"/>
</dbReference>
<evidence type="ECO:0000313" key="22">
    <source>
        <dbReference type="EMBL" id="MBS3647575.1"/>
    </source>
</evidence>
<keyword evidence="11 18" id="KW-0413">Isomerase</keyword>